<sequence>MFKINSSYYFNTFESAMARDSLGLISNFLRNFFKPLDNFPSTAAAAELLQAFGQFPSTAAAAEASASVVSSNLPNFLSLTTFLASLRVLKSSNKFSDFLSFFSSRSLNMANPAAVSKSTNITTTDEIYYYSTRRTW</sequence>
<protein>
    <submittedName>
        <fullName evidence="1">Uncharacterized protein</fullName>
    </submittedName>
</protein>
<evidence type="ECO:0000313" key="1">
    <source>
        <dbReference type="EMBL" id="CDW42918.1"/>
    </source>
</evidence>
<name>A0A0K2UXE0_LEPSM</name>
<dbReference type="AlphaFoldDB" id="A0A0K2UXE0"/>
<dbReference type="EMBL" id="HACA01025557">
    <property type="protein sequence ID" value="CDW42918.1"/>
    <property type="molecule type" value="Transcribed_RNA"/>
</dbReference>
<organism evidence="1">
    <name type="scientific">Lepeophtheirus salmonis</name>
    <name type="common">Salmon louse</name>
    <name type="synonym">Caligus salmonis</name>
    <dbReference type="NCBI Taxonomy" id="72036"/>
    <lineage>
        <taxon>Eukaryota</taxon>
        <taxon>Metazoa</taxon>
        <taxon>Ecdysozoa</taxon>
        <taxon>Arthropoda</taxon>
        <taxon>Crustacea</taxon>
        <taxon>Multicrustacea</taxon>
        <taxon>Hexanauplia</taxon>
        <taxon>Copepoda</taxon>
        <taxon>Siphonostomatoida</taxon>
        <taxon>Caligidae</taxon>
        <taxon>Lepeophtheirus</taxon>
    </lineage>
</organism>
<proteinExistence type="predicted"/>
<reference evidence="1" key="1">
    <citation type="submission" date="2014-05" db="EMBL/GenBank/DDBJ databases">
        <authorList>
            <person name="Chronopoulou M."/>
        </authorList>
    </citation>
    <scope>NUCLEOTIDE SEQUENCE</scope>
    <source>
        <tissue evidence="1">Whole organism</tissue>
    </source>
</reference>
<accession>A0A0K2UXE0</accession>